<dbReference type="AlphaFoldDB" id="A0A3D9KED8"/>
<evidence type="ECO:0000313" key="1">
    <source>
        <dbReference type="EMBL" id="RED84177.1"/>
    </source>
</evidence>
<dbReference type="InterPro" id="IPR043128">
    <property type="entry name" value="Rev_trsase/Diguanyl_cyclase"/>
</dbReference>
<dbReference type="Gene3D" id="3.30.70.270">
    <property type="match status" value="1"/>
</dbReference>
<evidence type="ECO:0008006" key="3">
    <source>
        <dbReference type="Google" id="ProtNLM"/>
    </source>
</evidence>
<sequence length="457" mass="51064">MDDVYDSNKNQSQDQNQGISIGVIGPDALVKRILQVLKAFPSFKPVVRTYEEDDSAPRLAEEIADEVEVILVSGPLPYRRIREEANVKTALHFVPLTDTGFYRALARLINALGTDQSLRLSIDTLGEQMVDKFLKEIGESRVQADHYDGSAYPTREELIAFHRERFEAGISDGALTAEGAVALALTKLGIPNEWVIPTDQNITVALERALLSTETRRSKEAQIVVGLLNADHFEKRIHGHTTEHDVQRFKLDIHRMLLDYVESLDGYLTPLGGDEYLFFTTRGIFERETGGYKTIPLGRQAFRKFGLSLSIGIGFGRSANEAGTHARAALRKAKEAGGDTCFIVREDKTLIGPLAMADSLEQDLSITDAELLRRTESAGMTSAYLSKLLAQTARTGRTDYMAHELAVLLNVTVRTAHRLILQWMDHNLVRIVGVEKVPKGRPRQIFRFVFLADESWK</sequence>
<dbReference type="OrthoDB" id="4986073at2"/>
<organism evidence="1 2">
    <name type="scientific">Cohnella phaseoli</name>
    <dbReference type="NCBI Taxonomy" id="456490"/>
    <lineage>
        <taxon>Bacteria</taxon>
        <taxon>Bacillati</taxon>
        <taxon>Bacillota</taxon>
        <taxon>Bacilli</taxon>
        <taxon>Bacillales</taxon>
        <taxon>Paenibacillaceae</taxon>
        <taxon>Cohnella</taxon>
    </lineage>
</organism>
<protein>
    <recommendedName>
        <fullName evidence="3">GGDEF domain-containing protein</fullName>
    </recommendedName>
</protein>
<name>A0A3D9KED8_9BACL</name>
<proteinExistence type="predicted"/>
<comment type="caution">
    <text evidence="1">The sequence shown here is derived from an EMBL/GenBank/DDBJ whole genome shotgun (WGS) entry which is preliminary data.</text>
</comment>
<reference evidence="1 2" key="1">
    <citation type="submission" date="2018-07" db="EMBL/GenBank/DDBJ databases">
        <title>Genomic Encyclopedia of Type Strains, Phase III (KMG-III): the genomes of soil and plant-associated and newly described type strains.</title>
        <authorList>
            <person name="Whitman W."/>
        </authorList>
    </citation>
    <scope>NUCLEOTIDE SEQUENCE [LARGE SCALE GENOMIC DNA]</scope>
    <source>
        <strain evidence="1 2">CECT 7287</strain>
    </source>
</reference>
<gene>
    <name evidence="1" type="ORF">DFP98_10647</name>
</gene>
<dbReference type="EMBL" id="QRDZ01000006">
    <property type="protein sequence ID" value="RED84177.1"/>
    <property type="molecule type" value="Genomic_DNA"/>
</dbReference>
<accession>A0A3D9KED8</accession>
<dbReference type="Proteomes" id="UP000256977">
    <property type="component" value="Unassembled WGS sequence"/>
</dbReference>
<dbReference type="RefSeq" id="WP_116060340.1">
    <property type="nucleotide sequence ID" value="NZ_QRDZ01000006.1"/>
</dbReference>
<keyword evidence="2" id="KW-1185">Reference proteome</keyword>
<evidence type="ECO:0000313" key="2">
    <source>
        <dbReference type="Proteomes" id="UP000256977"/>
    </source>
</evidence>